<dbReference type="Proteomes" id="UP000233551">
    <property type="component" value="Unassembled WGS sequence"/>
</dbReference>
<sequence>MRGQNPKVGPKPDAVNAGPEPNAGLKLDARLKPHALNAGSEPDARPKLDVGLKPHAVNAGSEPDAGPKPHAVNAGSKPDARSKLDVGPKPNAVNEGSKPDAGPKLDARPKPNAVNAGLKPDAGSKPNAVNACSIRKISMQERREANWLDAWGSRGEMCFRSCGDAHYRAEWVAGMDSASGHNASRHGEVKIAGCLPAKVGTTRLSYGVGGRDGRPLVIARLAMERKLNVRKINVRKAINKHASKANGSSLNPLSCLQWSRQTVRTRIWTLIGARIARFWIARRGSVHLPVRTVEKESPLIILRLDGQGRISYPGSRGMEHLVVVKALICAELENPSSGVHVTCEPISRTPF</sequence>
<accession>A0A2I0LDT1</accession>
<evidence type="ECO:0000313" key="2">
    <source>
        <dbReference type="EMBL" id="PKI78837.1"/>
    </source>
</evidence>
<evidence type="ECO:0000313" key="3">
    <source>
        <dbReference type="Proteomes" id="UP000233551"/>
    </source>
</evidence>
<proteinExistence type="predicted"/>
<gene>
    <name evidence="2" type="ORF">CRG98_000762</name>
</gene>
<keyword evidence="3" id="KW-1185">Reference proteome</keyword>
<feature type="compositionally biased region" description="Basic and acidic residues" evidence="1">
    <location>
        <begin position="97"/>
        <end position="109"/>
    </location>
</feature>
<name>A0A2I0LDT1_PUNGR</name>
<feature type="compositionally biased region" description="Basic and acidic residues" evidence="1">
    <location>
        <begin position="42"/>
        <end position="52"/>
    </location>
</feature>
<protein>
    <submittedName>
        <fullName evidence="2">Uncharacterized protein</fullName>
    </submittedName>
</protein>
<comment type="caution">
    <text evidence="2">The sequence shown here is derived from an EMBL/GenBank/DDBJ whole genome shotgun (WGS) entry which is preliminary data.</text>
</comment>
<organism evidence="2 3">
    <name type="scientific">Punica granatum</name>
    <name type="common">Pomegranate</name>
    <dbReference type="NCBI Taxonomy" id="22663"/>
    <lineage>
        <taxon>Eukaryota</taxon>
        <taxon>Viridiplantae</taxon>
        <taxon>Streptophyta</taxon>
        <taxon>Embryophyta</taxon>
        <taxon>Tracheophyta</taxon>
        <taxon>Spermatophyta</taxon>
        <taxon>Magnoliopsida</taxon>
        <taxon>eudicotyledons</taxon>
        <taxon>Gunneridae</taxon>
        <taxon>Pentapetalae</taxon>
        <taxon>rosids</taxon>
        <taxon>malvids</taxon>
        <taxon>Myrtales</taxon>
        <taxon>Lythraceae</taxon>
        <taxon>Punica</taxon>
    </lineage>
</organism>
<dbReference type="AlphaFoldDB" id="A0A2I0LDT1"/>
<dbReference type="EMBL" id="PGOL01000034">
    <property type="protein sequence ID" value="PKI78837.1"/>
    <property type="molecule type" value="Genomic_DNA"/>
</dbReference>
<evidence type="ECO:0000256" key="1">
    <source>
        <dbReference type="SAM" id="MobiDB-lite"/>
    </source>
</evidence>
<reference evidence="2 3" key="1">
    <citation type="submission" date="2017-11" db="EMBL/GenBank/DDBJ databases">
        <title>De-novo sequencing of pomegranate (Punica granatum L.) genome.</title>
        <authorList>
            <person name="Akparov Z."/>
            <person name="Amiraslanov A."/>
            <person name="Hajiyeva S."/>
            <person name="Abbasov M."/>
            <person name="Kaur K."/>
            <person name="Hamwieh A."/>
            <person name="Solovyev V."/>
            <person name="Salamov A."/>
            <person name="Braich B."/>
            <person name="Kosarev P."/>
            <person name="Mahmoud A."/>
            <person name="Hajiyev E."/>
            <person name="Babayeva S."/>
            <person name="Izzatullayeva V."/>
            <person name="Mammadov A."/>
            <person name="Mammadov A."/>
            <person name="Sharifova S."/>
            <person name="Ojaghi J."/>
            <person name="Eynullazada K."/>
            <person name="Bayramov B."/>
            <person name="Abdulazimova A."/>
            <person name="Shahmuradov I."/>
        </authorList>
    </citation>
    <scope>NUCLEOTIDE SEQUENCE [LARGE SCALE GENOMIC DNA]</scope>
    <source>
        <strain evidence="3">cv. AG2017</strain>
        <tissue evidence="2">Leaf</tissue>
    </source>
</reference>
<feature type="region of interest" description="Disordered" evidence="1">
    <location>
        <begin position="1"/>
        <end position="127"/>
    </location>
</feature>